<organism evidence="1 2">
    <name type="scientific">Schistosoma mattheei</name>
    <dbReference type="NCBI Taxonomy" id="31246"/>
    <lineage>
        <taxon>Eukaryota</taxon>
        <taxon>Metazoa</taxon>
        <taxon>Spiralia</taxon>
        <taxon>Lophotrochozoa</taxon>
        <taxon>Platyhelminthes</taxon>
        <taxon>Trematoda</taxon>
        <taxon>Digenea</taxon>
        <taxon>Strigeidida</taxon>
        <taxon>Schistosomatoidea</taxon>
        <taxon>Schistosomatidae</taxon>
        <taxon>Schistosoma</taxon>
    </lineage>
</organism>
<dbReference type="Proteomes" id="UP000269396">
    <property type="component" value="Unassembled WGS sequence"/>
</dbReference>
<name>A0A3P8HT09_9TREM</name>
<dbReference type="AlphaFoldDB" id="A0A3P8HT09"/>
<keyword evidence="2" id="KW-1185">Reference proteome</keyword>
<protein>
    <submittedName>
        <fullName evidence="1">Uncharacterized protein</fullName>
    </submittedName>
</protein>
<evidence type="ECO:0000313" key="1">
    <source>
        <dbReference type="EMBL" id="VDP85574.1"/>
    </source>
</evidence>
<sequence>MGQLLRIRRHFTPIKMVLFILLVNRLIQM</sequence>
<proteinExistence type="predicted"/>
<evidence type="ECO:0000313" key="2">
    <source>
        <dbReference type="Proteomes" id="UP000269396"/>
    </source>
</evidence>
<reference evidence="1 2" key="1">
    <citation type="submission" date="2018-11" db="EMBL/GenBank/DDBJ databases">
        <authorList>
            <consortium name="Pathogen Informatics"/>
        </authorList>
    </citation>
    <scope>NUCLEOTIDE SEQUENCE [LARGE SCALE GENOMIC DNA]</scope>
    <source>
        <strain>Denwood</strain>
        <strain evidence="2">Zambia</strain>
    </source>
</reference>
<accession>A0A3P8HT09</accession>
<gene>
    <name evidence="1" type="ORF">SMTD_LOCUS21745</name>
</gene>
<dbReference type="EMBL" id="UZAL01048374">
    <property type="protein sequence ID" value="VDP85574.1"/>
    <property type="molecule type" value="Genomic_DNA"/>
</dbReference>